<evidence type="ECO:0000313" key="2">
    <source>
        <dbReference type="Proteomes" id="UP000694559"/>
    </source>
</evidence>
<dbReference type="GO" id="GO:0005730">
    <property type="term" value="C:nucleolus"/>
    <property type="evidence" value="ECO:0007669"/>
    <property type="project" value="Ensembl"/>
</dbReference>
<proteinExistence type="predicted"/>
<dbReference type="GO" id="GO:0006384">
    <property type="term" value="P:transcription initiation at RNA polymerase III promoter"/>
    <property type="evidence" value="ECO:0007669"/>
    <property type="project" value="InterPro"/>
</dbReference>
<keyword evidence="2" id="KW-1185">Reference proteome</keyword>
<sequence>MLSRLQELRKEEETLLRVKEALHDQLTRLKVEELALRSMINAREGTMFTPSAAVTEEHINVRLFPSAEVALLFRGHKEGVLFVRREKGSCAALGLMIYSHLGCKV</sequence>
<dbReference type="InterPro" id="IPR029138">
    <property type="entry name" value="SNAPC5"/>
</dbReference>
<accession>A0A8C6XMS6</accession>
<dbReference type="GO" id="GO:0042795">
    <property type="term" value="P:snRNA transcription by RNA polymerase II"/>
    <property type="evidence" value="ECO:0007669"/>
    <property type="project" value="Ensembl"/>
</dbReference>
<dbReference type="GO" id="GO:0016604">
    <property type="term" value="C:nuclear body"/>
    <property type="evidence" value="ECO:0007669"/>
    <property type="project" value="Ensembl"/>
</dbReference>
<dbReference type="Proteomes" id="UP000694559">
    <property type="component" value="Unplaced"/>
</dbReference>
<dbReference type="AlphaFoldDB" id="A0A8C6XMS6"/>
<gene>
    <name evidence="1" type="primary">SNAPC5</name>
</gene>
<dbReference type="OrthoDB" id="6158499at2759"/>
<reference evidence="1" key="1">
    <citation type="submission" date="2025-08" db="UniProtKB">
        <authorList>
            <consortium name="Ensembl"/>
        </authorList>
    </citation>
    <scope>IDENTIFICATION</scope>
</reference>
<dbReference type="Ensembl" id="ENSNNAT00000017132.1">
    <property type="protein sequence ID" value="ENSNNAP00000016327.1"/>
    <property type="gene ID" value="ENSNNAG00000011012.1"/>
</dbReference>
<dbReference type="GO" id="GO:0016251">
    <property type="term" value="F:RNA polymerase II general transcription initiation factor activity"/>
    <property type="evidence" value="ECO:0007669"/>
    <property type="project" value="Ensembl"/>
</dbReference>
<name>A0A8C6XMS6_NAJNA</name>
<reference evidence="1" key="2">
    <citation type="submission" date="2025-09" db="UniProtKB">
        <authorList>
            <consortium name="Ensembl"/>
        </authorList>
    </citation>
    <scope>IDENTIFICATION</scope>
</reference>
<dbReference type="PANTHER" id="PTHR15333:SF2">
    <property type="entry name" value="SNRNA-ACTIVATING PROTEIN COMPLEX SUBUNIT 5"/>
    <property type="match status" value="1"/>
</dbReference>
<dbReference type="GO" id="GO:0000995">
    <property type="term" value="F:RNA polymerase III general transcription initiation factor activity"/>
    <property type="evidence" value="ECO:0007669"/>
    <property type="project" value="Ensembl"/>
</dbReference>
<evidence type="ECO:0000313" key="1">
    <source>
        <dbReference type="Ensembl" id="ENSNNAP00000016327.1"/>
    </source>
</evidence>
<dbReference type="Pfam" id="PF15497">
    <property type="entry name" value="SNAPC5"/>
    <property type="match status" value="1"/>
</dbReference>
<dbReference type="GO" id="GO:0042796">
    <property type="term" value="P:snRNA transcription by RNA polymerase III"/>
    <property type="evidence" value="ECO:0007669"/>
    <property type="project" value="Ensembl"/>
</dbReference>
<dbReference type="GeneTree" id="ENSGT00390000010331"/>
<dbReference type="PANTHER" id="PTHR15333">
    <property type="entry name" value="SNRNA-ACTIVATING PROTEIN COMPLEX SUBUNIT 5"/>
    <property type="match status" value="1"/>
</dbReference>
<protein>
    <submittedName>
        <fullName evidence="1">Small nuclear RNA activating complex polypeptide 5</fullName>
    </submittedName>
</protein>
<organism evidence="1 2">
    <name type="scientific">Naja naja</name>
    <name type="common">Indian cobra</name>
    <dbReference type="NCBI Taxonomy" id="35670"/>
    <lineage>
        <taxon>Eukaryota</taxon>
        <taxon>Metazoa</taxon>
        <taxon>Chordata</taxon>
        <taxon>Craniata</taxon>
        <taxon>Vertebrata</taxon>
        <taxon>Euteleostomi</taxon>
        <taxon>Lepidosauria</taxon>
        <taxon>Squamata</taxon>
        <taxon>Bifurcata</taxon>
        <taxon>Unidentata</taxon>
        <taxon>Episquamata</taxon>
        <taxon>Toxicofera</taxon>
        <taxon>Serpentes</taxon>
        <taxon>Colubroidea</taxon>
        <taxon>Elapidae</taxon>
        <taxon>Elapinae</taxon>
        <taxon>Naja</taxon>
    </lineage>
</organism>